<feature type="region of interest" description="Disordered" evidence="1">
    <location>
        <begin position="111"/>
        <end position="132"/>
    </location>
</feature>
<dbReference type="RefSeq" id="XP_030991773.1">
    <property type="nucleotide sequence ID" value="XM_031135318.1"/>
</dbReference>
<dbReference type="GeneID" id="41968706"/>
<dbReference type="InterPro" id="IPR047801">
    <property type="entry name" value="Peptidase_C45"/>
</dbReference>
<feature type="region of interest" description="Disordered" evidence="1">
    <location>
        <begin position="426"/>
        <end position="446"/>
    </location>
</feature>
<dbReference type="NCBIfam" id="NF040521">
    <property type="entry name" value="C45_proenzyme"/>
    <property type="match status" value="1"/>
</dbReference>
<dbReference type="InterPro" id="IPR005079">
    <property type="entry name" value="Peptidase_C45_hydrolase"/>
</dbReference>
<comment type="caution">
    <text evidence="3">The sequence shown here is derived from an EMBL/GenBank/DDBJ whole genome shotgun (WGS) entry which is preliminary data.</text>
</comment>
<reference evidence="3 4" key="1">
    <citation type="submission" date="2019-06" db="EMBL/GenBank/DDBJ databases">
        <title>Draft genome sequence of the filamentous fungus Phialemoniopsis curvata isolated from diesel fuel.</title>
        <authorList>
            <person name="Varaljay V.A."/>
            <person name="Lyon W.J."/>
            <person name="Crouch A.L."/>
            <person name="Drake C.E."/>
            <person name="Hollomon J.M."/>
            <person name="Nadeau L.J."/>
            <person name="Nunn H.S."/>
            <person name="Stevenson B.S."/>
            <person name="Bojanowski C.L."/>
            <person name="Crookes-Goodson W.J."/>
        </authorList>
    </citation>
    <scope>NUCLEOTIDE SEQUENCE [LARGE SCALE GENOMIC DNA]</scope>
    <source>
        <strain evidence="3 4">D216</strain>
    </source>
</reference>
<dbReference type="OrthoDB" id="189997at2759"/>
<dbReference type="InterPro" id="IPR047794">
    <property type="entry name" value="C45_proenzyme-like"/>
</dbReference>
<dbReference type="PANTHER" id="PTHR34180:SF1">
    <property type="entry name" value="BETA-ALANYL-DOPAMINE_CARCININE HYDROLASE"/>
    <property type="match status" value="1"/>
</dbReference>
<name>A0A507AKE4_9PEZI</name>
<dbReference type="Pfam" id="PF03417">
    <property type="entry name" value="AAT"/>
    <property type="match status" value="1"/>
</dbReference>
<dbReference type="Gene3D" id="1.10.10.2120">
    <property type="match status" value="1"/>
</dbReference>
<gene>
    <name evidence="3" type="ORF">E0L32_001259</name>
</gene>
<dbReference type="InParanoid" id="A0A507AKE4"/>
<dbReference type="EMBL" id="SKBQ01000005">
    <property type="protein sequence ID" value="TPX10062.1"/>
    <property type="molecule type" value="Genomic_DNA"/>
</dbReference>
<evidence type="ECO:0000313" key="3">
    <source>
        <dbReference type="EMBL" id="TPX10062.1"/>
    </source>
</evidence>
<dbReference type="PANTHER" id="PTHR34180">
    <property type="entry name" value="PEPTIDASE C45"/>
    <property type="match status" value="1"/>
</dbReference>
<evidence type="ECO:0000313" key="4">
    <source>
        <dbReference type="Proteomes" id="UP000319257"/>
    </source>
</evidence>
<accession>A0A507AKE4</accession>
<sequence length="446" mass="49955">MPHSEFVNPPTYQHVVARGLPYDRGFAHGQQAKSKVQENVQYYRRPGKLARSQELMNAIIKNVYKPALEQYYPSGFKEMQGIADGAEVTLEDVILLNSRYDLARLGDEPGCKPLSSDELSEDVNTPESSEDMANECTSSVFYHAATESGDMLTAQNWDMSARLWENDCIIYLEVHPDPSENKPSMFLVTEAGQLGRSGMNSAGLGVTANSLMSSDDYIPYPYQDGKGVKHNVPIKPVLPMSMFRRMILESNHFAEAMTCAFNFPRHVSNNVTVSTAEGFGVCLEVTPDRIYKVYRRVDDNYLVHTNHFTHTGFLARSDVLCKYPGGSSWFRLERFEQGVRKWAQKGEITTKRLIEAFSDHMSFPEALCVHPDRNPIDAVIGHLPGYPFRSNSATVACVIYNLSKTEITVCKGPPCQGQFQTFKLKGPQGNKLGSQNTEGLERPEQP</sequence>
<protein>
    <recommendedName>
        <fullName evidence="2">Peptidase C45 hydrolase domain-containing protein</fullName>
    </recommendedName>
</protein>
<dbReference type="STRING" id="1093900.A0A507AKE4"/>
<keyword evidence="4" id="KW-1185">Reference proteome</keyword>
<dbReference type="AlphaFoldDB" id="A0A507AKE4"/>
<dbReference type="Gene3D" id="3.60.60.10">
    <property type="entry name" value="Penicillin V Acylase, Chain A"/>
    <property type="match status" value="1"/>
</dbReference>
<evidence type="ECO:0000259" key="2">
    <source>
        <dbReference type="Pfam" id="PF03417"/>
    </source>
</evidence>
<dbReference type="Proteomes" id="UP000319257">
    <property type="component" value="Unassembled WGS sequence"/>
</dbReference>
<organism evidence="3 4">
    <name type="scientific">Thyridium curvatum</name>
    <dbReference type="NCBI Taxonomy" id="1093900"/>
    <lineage>
        <taxon>Eukaryota</taxon>
        <taxon>Fungi</taxon>
        <taxon>Dikarya</taxon>
        <taxon>Ascomycota</taxon>
        <taxon>Pezizomycotina</taxon>
        <taxon>Sordariomycetes</taxon>
        <taxon>Sordariomycetidae</taxon>
        <taxon>Thyridiales</taxon>
        <taxon>Thyridiaceae</taxon>
        <taxon>Thyridium</taxon>
    </lineage>
</organism>
<evidence type="ECO:0000256" key="1">
    <source>
        <dbReference type="SAM" id="MobiDB-lite"/>
    </source>
</evidence>
<proteinExistence type="predicted"/>
<feature type="domain" description="Peptidase C45 hydrolase" evidence="2">
    <location>
        <begin position="147"/>
        <end position="364"/>
    </location>
</feature>